<feature type="domain" description="FAD dependent oxidoreductase" evidence="2">
    <location>
        <begin position="5"/>
        <end position="343"/>
    </location>
</feature>
<dbReference type="EC" id="1.4.99.6" evidence="3"/>
<dbReference type="PANTHER" id="PTHR13847:SF287">
    <property type="entry name" value="FAD-DEPENDENT OXIDOREDUCTASE DOMAIN-CONTAINING PROTEIN 1"/>
    <property type="match status" value="1"/>
</dbReference>
<sequence>MSLPDIVIVGGGMAGASLGAELAAHGRVLVLEMERQAGYHATGRSVAFWEETYGGPAVQPLTTASGPMLAAPDPAFHDGSFLSPRRTLHIGRASDEAARDALIADFAGRVDLQPVDPADYVPGLRPDWTLGVMEASCRDIDVAALHQAWLRLLRRRGGAMRLGARLISARREGHGWRIETGDGPLDCGLIVNAAGAWADDVAQACGVAPVGITPLRRTVAQLRVPSLPSPDLPLVMDLGGGFYFKPEGRDRVWLTPHDEVPSPPCDAAPEEMAVAQAVARFEAVVDWPVAGIEHRWAGLRSFAPDRAPVYGFDPDMPGFFWFAGQGGFGIQTAPAAAQLAASLIRGAAPPDPLAAIDAATYDPARFRSSIARLVL</sequence>
<dbReference type="EMBL" id="JAVDWV010000002">
    <property type="protein sequence ID" value="MDR7153591.1"/>
    <property type="molecule type" value="Genomic_DNA"/>
</dbReference>
<reference evidence="3 4" key="1">
    <citation type="submission" date="2023-07" db="EMBL/GenBank/DDBJ databases">
        <title>Sorghum-associated microbial communities from plants grown in Nebraska, USA.</title>
        <authorList>
            <person name="Schachtman D."/>
        </authorList>
    </citation>
    <scope>NUCLEOTIDE SEQUENCE [LARGE SCALE GENOMIC DNA]</scope>
    <source>
        <strain evidence="3 4">4256</strain>
    </source>
</reference>
<dbReference type="GO" id="GO:0016491">
    <property type="term" value="F:oxidoreductase activity"/>
    <property type="evidence" value="ECO:0007669"/>
    <property type="project" value="UniProtKB-KW"/>
</dbReference>
<dbReference type="RefSeq" id="WP_310221622.1">
    <property type="nucleotide sequence ID" value="NZ_JAVDWV010000002.1"/>
</dbReference>
<evidence type="ECO:0000256" key="1">
    <source>
        <dbReference type="ARBA" id="ARBA00023002"/>
    </source>
</evidence>
<evidence type="ECO:0000259" key="2">
    <source>
        <dbReference type="Pfam" id="PF01266"/>
    </source>
</evidence>
<keyword evidence="1 3" id="KW-0560">Oxidoreductase</keyword>
<evidence type="ECO:0000313" key="4">
    <source>
        <dbReference type="Proteomes" id="UP001267638"/>
    </source>
</evidence>
<dbReference type="SUPFAM" id="SSF51905">
    <property type="entry name" value="FAD/NAD(P)-binding domain"/>
    <property type="match status" value="1"/>
</dbReference>
<accession>A0ABU1WWA7</accession>
<proteinExistence type="predicted"/>
<evidence type="ECO:0000313" key="3">
    <source>
        <dbReference type="EMBL" id="MDR7153591.1"/>
    </source>
</evidence>
<comment type="caution">
    <text evidence="3">The sequence shown here is derived from an EMBL/GenBank/DDBJ whole genome shotgun (WGS) entry which is preliminary data.</text>
</comment>
<gene>
    <name evidence="3" type="ORF">J2W40_000388</name>
</gene>
<dbReference type="Gene3D" id="3.30.9.10">
    <property type="entry name" value="D-Amino Acid Oxidase, subunit A, domain 2"/>
    <property type="match status" value="1"/>
</dbReference>
<name>A0ABU1WWA7_SPHXE</name>
<dbReference type="Proteomes" id="UP001267638">
    <property type="component" value="Unassembled WGS sequence"/>
</dbReference>
<protein>
    <submittedName>
        <fullName evidence="3">D-arginine dehydrogenase</fullName>
        <ecNumber evidence="3">1.4.99.6</ecNumber>
    </submittedName>
</protein>
<keyword evidence="4" id="KW-1185">Reference proteome</keyword>
<dbReference type="PANTHER" id="PTHR13847">
    <property type="entry name" value="SARCOSINE DEHYDROGENASE-RELATED"/>
    <property type="match status" value="1"/>
</dbReference>
<dbReference type="InterPro" id="IPR036188">
    <property type="entry name" value="FAD/NAD-bd_sf"/>
</dbReference>
<dbReference type="Gene3D" id="3.50.50.60">
    <property type="entry name" value="FAD/NAD(P)-binding domain"/>
    <property type="match status" value="1"/>
</dbReference>
<dbReference type="InterPro" id="IPR006076">
    <property type="entry name" value="FAD-dep_OxRdtase"/>
</dbReference>
<dbReference type="Pfam" id="PF01266">
    <property type="entry name" value="DAO"/>
    <property type="match status" value="1"/>
</dbReference>
<organism evidence="3 4">
    <name type="scientific">Sphingobium xenophagum</name>
    <dbReference type="NCBI Taxonomy" id="121428"/>
    <lineage>
        <taxon>Bacteria</taxon>
        <taxon>Pseudomonadati</taxon>
        <taxon>Pseudomonadota</taxon>
        <taxon>Alphaproteobacteria</taxon>
        <taxon>Sphingomonadales</taxon>
        <taxon>Sphingomonadaceae</taxon>
        <taxon>Sphingobium</taxon>
    </lineage>
</organism>